<feature type="region of interest" description="Disordered" evidence="1">
    <location>
        <begin position="62"/>
        <end position="81"/>
    </location>
</feature>
<protein>
    <submittedName>
        <fullName evidence="3">Uncharacterized protein</fullName>
    </submittedName>
</protein>
<keyword evidence="4" id="KW-1185">Reference proteome</keyword>
<organism evidence="3 4">
    <name type="scientific">Undibacterium nitidum</name>
    <dbReference type="NCBI Taxonomy" id="2762298"/>
    <lineage>
        <taxon>Bacteria</taxon>
        <taxon>Pseudomonadati</taxon>
        <taxon>Pseudomonadota</taxon>
        <taxon>Betaproteobacteria</taxon>
        <taxon>Burkholderiales</taxon>
        <taxon>Oxalobacteraceae</taxon>
        <taxon>Undibacterium</taxon>
    </lineage>
</organism>
<dbReference type="EMBL" id="JACOFZ010000002">
    <property type="protein sequence ID" value="MBC3881584.1"/>
    <property type="molecule type" value="Genomic_DNA"/>
</dbReference>
<dbReference type="RefSeq" id="WP_186915918.1">
    <property type="nucleotide sequence ID" value="NZ_JACOFZ010000002.1"/>
</dbReference>
<evidence type="ECO:0000313" key="3">
    <source>
        <dbReference type="EMBL" id="MBC3881584.1"/>
    </source>
</evidence>
<dbReference type="Proteomes" id="UP000627446">
    <property type="component" value="Unassembled WGS sequence"/>
</dbReference>
<evidence type="ECO:0000313" key="4">
    <source>
        <dbReference type="Proteomes" id="UP000627446"/>
    </source>
</evidence>
<keyword evidence="2" id="KW-0472">Membrane</keyword>
<evidence type="ECO:0000256" key="2">
    <source>
        <dbReference type="SAM" id="Phobius"/>
    </source>
</evidence>
<dbReference type="AlphaFoldDB" id="A0A923HLH9"/>
<accession>A0A923HLH9</accession>
<keyword evidence="2" id="KW-0812">Transmembrane</keyword>
<gene>
    <name evidence="3" type="ORF">H8K36_09390</name>
</gene>
<reference evidence="3" key="1">
    <citation type="submission" date="2020-08" db="EMBL/GenBank/DDBJ databases">
        <title>Novel species isolated from subtropical streams in China.</title>
        <authorList>
            <person name="Lu H."/>
        </authorList>
    </citation>
    <scope>NUCLEOTIDE SEQUENCE</scope>
    <source>
        <strain evidence="3">LX22W</strain>
    </source>
</reference>
<keyword evidence="2" id="KW-1133">Transmembrane helix</keyword>
<evidence type="ECO:0000256" key="1">
    <source>
        <dbReference type="SAM" id="MobiDB-lite"/>
    </source>
</evidence>
<sequence>MIALIAEMNSSIIAVICHTKLSDMSGVTVVTLSAPGSFASGILFPILFKRWIRHPAALGRAHDPIEDENDKEDRGKNDDLS</sequence>
<comment type="caution">
    <text evidence="3">The sequence shown here is derived from an EMBL/GenBank/DDBJ whole genome shotgun (WGS) entry which is preliminary data.</text>
</comment>
<feature type="transmembrane region" description="Helical" evidence="2">
    <location>
        <begin position="29"/>
        <end position="48"/>
    </location>
</feature>
<feature type="compositionally biased region" description="Basic and acidic residues" evidence="1">
    <location>
        <begin position="71"/>
        <end position="81"/>
    </location>
</feature>
<proteinExistence type="predicted"/>
<name>A0A923HLH9_9BURK</name>